<comment type="caution">
    <text evidence="4">The sequence shown here is derived from an EMBL/GenBank/DDBJ whole genome shotgun (WGS) entry which is preliminary data.</text>
</comment>
<evidence type="ECO:0000313" key="5">
    <source>
        <dbReference type="Proteomes" id="UP000696280"/>
    </source>
</evidence>
<keyword evidence="1" id="KW-0540">Nuclease</keyword>
<accession>A0A9N9L714</accession>
<dbReference type="GO" id="GO:0003723">
    <property type="term" value="F:RNA binding"/>
    <property type="evidence" value="ECO:0007669"/>
    <property type="project" value="InterPro"/>
</dbReference>
<gene>
    <name evidence="4" type="ORF">HYFRA_00013507</name>
</gene>
<dbReference type="GO" id="GO:0004540">
    <property type="term" value="F:RNA nuclease activity"/>
    <property type="evidence" value="ECO:0007669"/>
    <property type="project" value="InterPro"/>
</dbReference>
<name>A0A9N9L714_9HELO</name>
<proteinExistence type="predicted"/>
<feature type="signal peptide" evidence="3">
    <location>
        <begin position="1"/>
        <end position="18"/>
    </location>
</feature>
<keyword evidence="2" id="KW-0378">Hydrolase</keyword>
<dbReference type="SUPFAM" id="SSF53933">
    <property type="entry name" value="Microbial ribonucleases"/>
    <property type="match status" value="1"/>
</dbReference>
<organism evidence="4 5">
    <name type="scientific">Hymenoscyphus fraxineus</name>
    <dbReference type="NCBI Taxonomy" id="746836"/>
    <lineage>
        <taxon>Eukaryota</taxon>
        <taxon>Fungi</taxon>
        <taxon>Dikarya</taxon>
        <taxon>Ascomycota</taxon>
        <taxon>Pezizomycotina</taxon>
        <taxon>Leotiomycetes</taxon>
        <taxon>Helotiales</taxon>
        <taxon>Helotiaceae</taxon>
        <taxon>Hymenoscyphus</taxon>
    </lineage>
</organism>
<evidence type="ECO:0000256" key="3">
    <source>
        <dbReference type="SAM" id="SignalP"/>
    </source>
</evidence>
<evidence type="ECO:0000256" key="2">
    <source>
        <dbReference type="ARBA" id="ARBA00022801"/>
    </source>
</evidence>
<dbReference type="GO" id="GO:0016787">
    <property type="term" value="F:hydrolase activity"/>
    <property type="evidence" value="ECO:0007669"/>
    <property type="project" value="UniProtKB-KW"/>
</dbReference>
<reference evidence="4" key="1">
    <citation type="submission" date="2021-07" db="EMBL/GenBank/DDBJ databases">
        <authorList>
            <person name="Durling M."/>
        </authorList>
    </citation>
    <scope>NUCLEOTIDE SEQUENCE</scope>
</reference>
<dbReference type="Proteomes" id="UP000696280">
    <property type="component" value="Unassembled WGS sequence"/>
</dbReference>
<evidence type="ECO:0000313" key="4">
    <source>
        <dbReference type="EMBL" id="CAG8960629.1"/>
    </source>
</evidence>
<sequence>MLFKNMMVFSVLVASVLASPTPDPKKKSKSKKKNEEVIAYTCKSSVGEFDIEEAWATDAMKEAGPLEGVNAFPFVFTTTHQFPEADSRCNEANQPLLSYPINKDGSLILKANSNDPTTPVRVAYLKLDGTTLCGVISHANEDGSGRGSGELVPCV</sequence>
<feature type="chain" id="PRO_5040256915" evidence="3">
    <location>
        <begin position="19"/>
        <end position="155"/>
    </location>
</feature>
<dbReference type="AlphaFoldDB" id="A0A9N9L714"/>
<dbReference type="EMBL" id="CAJVRL010000101">
    <property type="protein sequence ID" value="CAG8960629.1"/>
    <property type="molecule type" value="Genomic_DNA"/>
</dbReference>
<protein>
    <submittedName>
        <fullName evidence="4">Uncharacterized protein</fullName>
    </submittedName>
</protein>
<dbReference type="OrthoDB" id="4921788at2759"/>
<dbReference type="Gene3D" id="3.10.450.30">
    <property type="entry name" value="Microbial ribonucleases"/>
    <property type="match status" value="1"/>
</dbReference>
<keyword evidence="3" id="KW-0732">Signal</keyword>
<evidence type="ECO:0000256" key="1">
    <source>
        <dbReference type="ARBA" id="ARBA00022722"/>
    </source>
</evidence>
<dbReference type="InterPro" id="IPR016191">
    <property type="entry name" value="Ribonuclease/ribotoxin"/>
</dbReference>
<keyword evidence="5" id="KW-1185">Reference proteome</keyword>